<evidence type="ECO:0000256" key="2">
    <source>
        <dbReference type="PROSITE-ProRule" id="PRU00176"/>
    </source>
</evidence>
<evidence type="ECO:0000313" key="6">
    <source>
        <dbReference type="Proteomes" id="UP001301769"/>
    </source>
</evidence>
<proteinExistence type="predicted"/>
<feature type="domain" description="RRM" evidence="4">
    <location>
        <begin position="173"/>
        <end position="259"/>
    </location>
</feature>
<dbReference type="AlphaFoldDB" id="A0AAN6XZ10"/>
<evidence type="ECO:0000256" key="3">
    <source>
        <dbReference type="SAM" id="MobiDB-lite"/>
    </source>
</evidence>
<evidence type="ECO:0000259" key="4">
    <source>
        <dbReference type="PROSITE" id="PS50102"/>
    </source>
</evidence>
<dbReference type="CDD" id="cd00590">
    <property type="entry name" value="RRM_SF"/>
    <property type="match status" value="1"/>
</dbReference>
<evidence type="ECO:0000313" key="5">
    <source>
        <dbReference type="EMBL" id="KAK4207092.1"/>
    </source>
</evidence>
<dbReference type="GO" id="GO:0003723">
    <property type="term" value="F:RNA binding"/>
    <property type="evidence" value="ECO:0007669"/>
    <property type="project" value="UniProtKB-UniRule"/>
</dbReference>
<dbReference type="Gene3D" id="3.30.70.330">
    <property type="match status" value="2"/>
</dbReference>
<reference evidence="5" key="2">
    <citation type="submission" date="2023-05" db="EMBL/GenBank/DDBJ databases">
        <authorList>
            <consortium name="Lawrence Berkeley National Laboratory"/>
            <person name="Steindorff A."/>
            <person name="Hensen N."/>
            <person name="Bonometti L."/>
            <person name="Westerberg I."/>
            <person name="Brannstrom I.O."/>
            <person name="Guillou S."/>
            <person name="Cros-Aarteil S."/>
            <person name="Calhoun S."/>
            <person name="Haridas S."/>
            <person name="Kuo A."/>
            <person name="Mondo S."/>
            <person name="Pangilinan J."/>
            <person name="Riley R."/>
            <person name="Labutti K."/>
            <person name="Andreopoulos B."/>
            <person name="Lipzen A."/>
            <person name="Chen C."/>
            <person name="Yanf M."/>
            <person name="Daum C."/>
            <person name="Ng V."/>
            <person name="Clum A."/>
            <person name="Ohm R."/>
            <person name="Martin F."/>
            <person name="Silar P."/>
            <person name="Natvig D."/>
            <person name="Lalanne C."/>
            <person name="Gautier V."/>
            <person name="Ament-Velasquez S.L."/>
            <person name="Kruys A."/>
            <person name="Hutchinson M.I."/>
            <person name="Powell A.J."/>
            <person name="Barry K."/>
            <person name="Miller A.N."/>
            <person name="Grigoriev I.V."/>
            <person name="Debuchy R."/>
            <person name="Gladieux P."/>
            <person name="Thoren M.H."/>
            <person name="Johannesson H."/>
        </authorList>
    </citation>
    <scope>NUCLEOTIDE SEQUENCE</scope>
    <source>
        <strain evidence="5">PSN293</strain>
    </source>
</reference>
<dbReference type="SUPFAM" id="SSF54928">
    <property type="entry name" value="RNA-binding domain, RBD"/>
    <property type="match status" value="2"/>
</dbReference>
<reference evidence="5" key="1">
    <citation type="journal article" date="2023" name="Mol. Phylogenet. Evol.">
        <title>Genome-scale phylogeny and comparative genomics of the fungal order Sordariales.</title>
        <authorList>
            <person name="Hensen N."/>
            <person name="Bonometti L."/>
            <person name="Westerberg I."/>
            <person name="Brannstrom I.O."/>
            <person name="Guillou S."/>
            <person name="Cros-Aarteil S."/>
            <person name="Calhoun S."/>
            <person name="Haridas S."/>
            <person name="Kuo A."/>
            <person name="Mondo S."/>
            <person name="Pangilinan J."/>
            <person name="Riley R."/>
            <person name="LaButti K."/>
            <person name="Andreopoulos B."/>
            <person name="Lipzen A."/>
            <person name="Chen C."/>
            <person name="Yan M."/>
            <person name="Daum C."/>
            <person name="Ng V."/>
            <person name="Clum A."/>
            <person name="Steindorff A."/>
            <person name="Ohm R.A."/>
            <person name="Martin F."/>
            <person name="Silar P."/>
            <person name="Natvig D.O."/>
            <person name="Lalanne C."/>
            <person name="Gautier V."/>
            <person name="Ament-Velasquez S.L."/>
            <person name="Kruys A."/>
            <person name="Hutchinson M.I."/>
            <person name="Powell A.J."/>
            <person name="Barry K."/>
            <person name="Miller A.N."/>
            <person name="Grigoriev I.V."/>
            <person name="Debuchy R."/>
            <person name="Gladieux P."/>
            <person name="Hiltunen Thoren M."/>
            <person name="Johannesson H."/>
        </authorList>
    </citation>
    <scope>NUCLEOTIDE SEQUENCE</scope>
    <source>
        <strain evidence="5">PSN293</strain>
    </source>
</reference>
<dbReference type="InterPro" id="IPR035979">
    <property type="entry name" value="RBD_domain_sf"/>
</dbReference>
<feature type="compositionally biased region" description="Basic and acidic residues" evidence="3">
    <location>
        <begin position="279"/>
        <end position="333"/>
    </location>
</feature>
<dbReference type="Pfam" id="PF00076">
    <property type="entry name" value="RRM_1"/>
    <property type="match status" value="2"/>
</dbReference>
<feature type="region of interest" description="Disordered" evidence="3">
    <location>
        <begin position="260"/>
        <end position="333"/>
    </location>
</feature>
<dbReference type="PANTHER" id="PTHR21245">
    <property type="entry name" value="HETEROGENEOUS NUCLEAR RIBONUCLEOPROTEIN"/>
    <property type="match status" value="1"/>
</dbReference>
<protein>
    <recommendedName>
        <fullName evidence="4">RRM domain-containing protein</fullName>
    </recommendedName>
</protein>
<feature type="domain" description="RRM" evidence="4">
    <location>
        <begin position="14"/>
        <end position="93"/>
    </location>
</feature>
<dbReference type="InterPro" id="IPR000504">
    <property type="entry name" value="RRM_dom"/>
</dbReference>
<comment type="caution">
    <text evidence="5">The sequence shown here is derived from an EMBL/GenBank/DDBJ whole genome shotgun (WGS) entry which is preliminary data.</text>
</comment>
<feature type="compositionally biased region" description="Polar residues" evidence="3">
    <location>
        <begin position="113"/>
        <end position="128"/>
    </location>
</feature>
<dbReference type="PROSITE" id="PS50102">
    <property type="entry name" value="RRM"/>
    <property type="match status" value="2"/>
</dbReference>
<keyword evidence="6" id="KW-1185">Reference proteome</keyword>
<name>A0AAN6XZ10_9PEZI</name>
<sequence>MDSPRSSDAAAEGRRLYMGNLLYSVKPGDVEQVLEQTGYQYDKIHISVDPISGRNPGYCFVEFLTKDEADRALTELQGMTVFDRPVKLGPCHPKSNTRTTGADSPRREARSGNAGTWGSSSPSTNKPTFQRWGDWNGERSDRSPAPASQTEQGPYGAIKHLSEMKNGEMGDGKRLYVGGLGKMIDQETNDVEMREIFAEFDVVAIGKRITPHPATRLKPGNHHYCFIDFSSEEEAQRAAAATNGLPVPGGFLRVNVARGKTPARGDNENGDGPSSNTDSPRRYDENRRPRFNDRQRSDGDETPTKGANRQEDREEREARQKAIMERGTWRRGN</sequence>
<evidence type="ECO:0000256" key="1">
    <source>
        <dbReference type="ARBA" id="ARBA00022884"/>
    </source>
</evidence>
<dbReference type="EMBL" id="MU858321">
    <property type="protein sequence ID" value="KAK4207092.1"/>
    <property type="molecule type" value="Genomic_DNA"/>
</dbReference>
<dbReference type="InterPro" id="IPR012677">
    <property type="entry name" value="Nucleotide-bd_a/b_plait_sf"/>
</dbReference>
<organism evidence="5 6">
    <name type="scientific">Rhypophila decipiens</name>
    <dbReference type="NCBI Taxonomy" id="261697"/>
    <lineage>
        <taxon>Eukaryota</taxon>
        <taxon>Fungi</taxon>
        <taxon>Dikarya</taxon>
        <taxon>Ascomycota</taxon>
        <taxon>Pezizomycotina</taxon>
        <taxon>Sordariomycetes</taxon>
        <taxon>Sordariomycetidae</taxon>
        <taxon>Sordariales</taxon>
        <taxon>Naviculisporaceae</taxon>
        <taxon>Rhypophila</taxon>
    </lineage>
</organism>
<dbReference type="Proteomes" id="UP001301769">
    <property type="component" value="Unassembled WGS sequence"/>
</dbReference>
<gene>
    <name evidence="5" type="ORF">QBC37DRAFT_434022</name>
</gene>
<keyword evidence="1 2" id="KW-0694">RNA-binding</keyword>
<accession>A0AAN6XZ10</accession>
<feature type="region of interest" description="Disordered" evidence="3">
    <location>
        <begin position="84"/>
        <end position="155"/>
    </location>
</feature>
<dbReference type="SMART" id="SM00360">
    <property type="entry name" value="RRM"/>
    <property type="match status" value="2"/>
</dbReference>